<dbReference type="AlphaFoldDB" id="A0AAN9KH87"/>
<proteinExistence type="predicted"/>
<evidence type="ECO:0000313" key="2">
    <source>
        <dbReference type="Proteomes" id="UP001367508"/>
    </source>
</evidence>
<comment type="caution">
    <text evidence="1">The sequence shown here is derived from an EMBL/GenBank/DDBJ whole genome shotgun (WGS) entry which is preliminary data.</text>
</comment>
<accession>A0AAN9KH87</accession>
<dbReference type="EMBL" id="JAYMYQ010000008">
    <property type="protein sequence ID" value="KAK7316213.1"/>
    <property type="molecule type" value="Genomic_DNA"/>
</dbReference>
<name>A0AAN9KH87_CANGL</name>
<protein>
    <submittedName>
        <fullName evidence="1">Uncharacterized protein</fullName>
    </submittedName>
</protein>
<organism evidence="1 2">
    <name type="scientific">Canavalia gladiata</name>
    <name type="common">Sword bean</name>
    <name type="synonym">Dolichos gladiatus</name>
    <dbReference type="NCBI Taxonomy" id="3824"/>
    <lineage>
        <taxon>Eukaryota</taxon>
        <taxon>Viridiplantae</taxon>
        <taxon>Streptophyta</taxon>
        <taxon>Embryophyta</taxon>
        <taxon>Tracheophyta</taxon>
        <taxon>Spermatophyta</taxon>
        <taxon>Magnoliopsida</taxon>
        <taxon>eudicotyledons</taxon>
        <taxon>Gunneridae</taxon>
        <taxon>Pentapetalae</taxon>
        <taxon>rosids</taxon>
        <taxon>fabids</taxon>
        <taxon>Fabales</taxon>
        <taxon>Fabaceae</taxon>
        <taxon>Papilionoideae</taxon>
        <taxon>50 kb inversion clade</taxon>
        <taxon>NPAAA clade</taxon>
        <taxon>indigoferoid/millettioid clade</taxon>
        <taxon>Phaseoleae</taxon>
        <taxon>Canavalia</taxon>
    </lineage>
</organism>
<sequence>MNAHKTYVLPFIRAFDSSTYAPFYHMIQDSEPRLYIKIKANSVQGAAAIATVMGEDYVVRWLFVPLEQEDLNVSYDCDQGELRDWSLDPMDLLTYTKKRFPKPEKDIVRGQIPQNAINRLKANALLLQPCSKGNEVF</sequence>
<dbReference type="Proteomes" id="UP001367508">
    <property type="component" value="Unassembled WGS sequence"/>
</dbReference>
<reference evidence="1 2" key="1">
    <citation type="submission" date="2024-01" db="EMBL/GenBank/DDBJ databases">
        <title>The genomes of 5 underutilized Papilionoideae crops provide insights into root nodulation and disease resistanc.</title>
        <authorList>
            <person name="Jiang F."/>
        </authorList>
    </citation>
    <scope>NUCLEOTIDE SEQUENCE [LARGE SCALE GENOMIC DNA]</scope>
    <source>
        <strain evidence="1">LVBAO_FW01</strain>
        <tissue evidence="1">Leaves</tissue>
    </source>
</reference>
<evidence type="ECO:0000313" key="1">
    <source>
        <dbReference type="EMBL" id="KAK7316213.1"/>
    </source>
</evidence>
<gene>
    <name evidence="1" type="ORF">VNO77_35064</name>
</gene>
<keyword evidence="2" id="KW-1185">Reference proteome</keyword>